<proteinExistence type="predicted"/>
<dbReference type="EMBL" id="CM000781">
    <property type="protein sequence ID" value="AQK73229.1"/>
    <property type="molecule type" value="Genomic_DNA"/>
</dbReference>
<accession>A0A1D6HF10</accession>
<feature type="compositionally biased region" description="Basic and acidic residues" evidence="1">
    <location>
        <begin position="53"/>
        <end position="65"/>
    </location>
</feature>
<dbReference type="GO" id="GO:0016301">
    <property type="term" value="F:kinase activity"/>
    <property type="evidence" value="ECO:0007669"/>
    <property type="project" value="UniProtKB-KW"/>
</dbReference>
<feature type="compositionally biased region" description="Basic and acidic residues" evidence="1">
    <location>
        <begin position="34"/>
        <end position="43"/>
    </location>
</feature>
<organism evidence="2">
    <name type="scientific">Zea mays</name>
    <name type="common">Maize</name>
    <dbReference type="NCBI Taxonomy" id="4577"/>
    <lineage>
        <taxon>Eukaryota</taxon>
        <taxon>Viridiplantae</taxon>
        <taxon>Streptophyta</taxon>
        <taxon>Embryophyta</taxon>
        <taxon>Tracheophyta</taxon>
        <taxon>Spermatophyta</taxon>
        <taxon>Magnoliopsida</taxon>
        <taxon>Liliopsida</taxon>
        <taxon>Poales</taxon>
        <taxon>Poaceae</taxon>
        <taxon>PACMAD clade</taxon>
        <taxon>Panicoideae</taxon>
        <taxon>Andropogonodae</taxon>
        <taxon>Andropogoneae</taxon>
        <taxon>Tripsacinae</taxon>
        <taxon>Zea</taxon>
    </lineage>
</organism>
<keyword evidence="2" id="KW-0418">Kinase</keyword>
<protein>
    <submittedName>
        <fullName evidence="2">Protein kinase superfamily protein</fullName>
    </submittedName>
</protein>
<name>A0A1D6HF10_MAIZE</name>
<evidence type="ECO:0000313" key="2">
    <source>
        <dbReference type="EMBL" id="AQK73229.1"/>
    </source>
</evidence>
<keyword evidence="2" id="KW-0808">Transferase</keyword>
<feature type="region of interest" description="Disordered" evidence="1">
    <location>
        <begin position="1"/>
        <end position="90"/>
    </location>
</feature>
<gene>
    <name evidence="2" type="ORF">ZEAMMB73_Zm00001d017473</name>
</gene>
<reference evidence="2" key="1">
    <citation type="submission" date="2015-12" db="EMBL/GenBank/DDBJ databases">
        <title>Update maize B73 reference genome by single molecule sequencing technologies.</title>
        <authorList>
            <consortium name="Maize Genome Sequencing Project"/>
            <person name="Ware D."/>
        </authorList>
    </citation>
    <scope>NUCLEOTIDE SEQUENCE</scope>
    <source>
        <tissue evidence="2">Seedling</tissue>
    </source>
</reference>
<sequence length="145" mass="15412">MEMAGAAEADTPSHEPVRTGRSNTILLPGAGQDAGRHVRERRLQPGSGPARAARAEGARGRRRPAEPAGHPPPGLLQEPGPGEEDLGRVQLRPCQALQEVGEGEEPERLLRAGHGLLQPVAVPETQHEAGTQEARGDREINGREC</sequence>
<evidence type="ECO:0000256" key="1">
    <source>
        <dbReference type="SAM" id="MobiDB-lite"/>
    </source>
</evidence>
<feature type="compositionally biased region" description="Basic and acidic residues" evidence="1">
    <location>
        <begin position="134"/>
        <end position="145"/>
    </location>
</feature>
<dbReference type="AlphaFoldDB" id="A0A1D6HF10"/>
<feature type="region of interest" description="Disordered" evidence="1">
    <location>
        <begin position="120"/>
        <end position="145"/>
    </location>
</feature>